<protein>
    <submittedName>
        <fullName evidence="1">3-hydroxylacyl-ACP dehydratase</fullName>
    </submittedName>
</protein>
<keyword evidence="2" id="KW-1185">Reference proteome</keyword>
<gene>
    <name evidence="1" type="ORF">GCM10007852_16470</name>
</gene>
<dbReference type="InterPro" id="IPR016776">
    <property type="entry name" value="ApeP-like_dehydratase"/>
</dbReference>
<dbReference type="EMBL" id="BSOT01000005">
    <property type="protein sequence ID" value="GLR70739.1"/>
    <property type="molecule type" value="Genomic_DNA"/>
</dbReference>
<reference evidence="1" key="2">
    <citation type="submission" date="2023-01" db="EMBL/GenBank/DDBJ databases">
        <title>Draft genome sequence of Agaribacter marinus strain NBRC 110023.</title>
        <authorList>
            <person name="Sun Q."/>
            <person name="Mori K."/>
        </authorList>
    </citation>
    <scope>NUCLEOTIDE SEQUENCE</scope>
    <source>
        <strain evidence="1">NBRC 110023</strain>
    </source>
</reference>
<accession>A0AA37SYC4</accession>
<proteinExistence type="predicted"/>
<dbReference type="PIRSF" id="PIRSF020565">
    <property type="entry name" value="3Ho_Ac_ACP_DH_prd"/>
    <property type="match status" value="1"/>
</dbReference>
<organism evidence="1 2">
    <name type="scientific">Agaribacter marinus</name>
    <dbReference type="NCBI Taxonomy" id="1431249"/>
    <lineage>
        <taxon>Bacteria</taxon>
        <taxon>Pseudomonadati</taxon>
        <taxon>Pseudomonadota</taxon>
        <taxon>Gammaproteobacteria</taxon>
        <taxon>Alteromonadales</taxon>
        <taxon>Alteromonadaceae</taxon>
        <taxon>Agaribacter</taxon>
    </lineage>
</organism>
<comment type="caution">
    <text evidence="1">The sequence shown here is derived from an EMBL/GenBank/DDBJ whole genome shotgun (WGS) entry which is preliminary data.</text>
</comment>
<reference evidence="1" key="1">
    <citation type="journal article" date="2014" name="Int. J. Syst. Evol. Microbiol.">
        <title>Complete genome sequence of Corynebacterium casei LMG S-19264T (=DSM 44701T), isolated from a smear-ripened cheese.</title>
        <authorList>
            <consortium name="US DOE Joint Genome Institute (JGI-PGF)"/>
            <person name="Walter F."/>
            <person name="Albersmeier A."/>
            <person name="Kalinowski J."/>
            <person name="Ruckert C."/>
        </authorList>
    </citation>
    <scope>NUCLEOTIDE SEQUENCE</scope>
    <source>
        <strain evidence="1">NBRC 110023</strain>
    </source>
</reference>
<evidence type="ECO:0000313" key="1">
    <source>
        <dbReference type="EMBL" id="GLR70739.1"/>
    </source>
</evidence>
<dbReference type="Proteomes" id="UP001156601">
    <property type="component" value="Unassembled WGS sequence"/>
</dbReference>
<name>A0AA37SYC4_9ALTE</name>
<dbReference type="RefSeq" id="WP_284217022.1">
    <property type="nucleotide sequence ID" value="NZ_BSOT01000005.1"/>
</dbReference>
<dbReference type="AlphaFoldDB" id="A0AA37SYC4"/>
<sequence length="152" mass="16532">MTEKYDVDDFVPHSGKMSLLTKIIDFGDGWLESEVTISEDSTFSDTKGVSAEVGIEYLAQSIAAYAGSQERAQGNPPKLGFLLGTRRYETSVDYFPLGSVLKIKVVLEMEAENGLNVFNGTIKGADTNLNIEVVAKLNVFQPEDAKAFLEGA</sequence>
<dbReference type="Gene3D" id="3.10.129.10">
    <property type="entry name" value="Hotdog Thioesterase"/>
    <property type="match status" value="1"/>
</dbReference>
<dbReference type="SUPFAM" id="SSF54637">
    <property type="entry name" value="Thioesterase/thiol ester dehydrase-isomerase"/>
    <property type="match status" value="1"/>
</dbReference>
<evidence type="ECO:0000313" key="2">
    <source>
        <dbReference type="Proteomes" id="UP001156601"/>
    </source>
</evidence>
<dbReference type="InterPro" id="IPR029069">
    <property type="entry name" value="HotDog_dom_sf"/>
</dbReference>
<dbReference type="Pfam" id="PF22817">
    <property type="entry name" value="ApeP-like"/>
    <property type="match status" value="1"/>
</dbReference>